<protein>
    <submittedName>
        <fullName evidence="1">Uncharacterized protein</fullName>
    </submittedName>
</protein>
<keyword evidence="2" id="KW-1185">Reference proteome</keyword>
<reference evidence="1 2" key="1">
    <citation type="submission" date="2016-10" db="EMBL/GenBank/DDBJ databases">
        <authorList>
            <person name="de Groot N.N."/>
        </authorList>
    </citation>
    <scope>NUCLEOTIDE SEQUENCE [LARGE SCALE GENOMIC DNA]</scope>
    <source>
        <strain evidence="1 2">IBRC-M10418</strain>
    </source>
</reference>
<gene>
    <name evidence="1" type="ORF">SAMN05192561_1394</name>
</gene>
<evidence type="ECO:0000313" key="2">
    <source>
        <dbReference type="Proteomes" id="UP000199215"/>
    </source>
</evidence>
<dbReference type="AlphaFoldDB" id="A0A1H6K1C8"/>
<organism evidence="1 2">
    <name type="scientific">Halopenitus malekzadehii</name>
    <dbReference type="NCBI Taxonomy" id="1267564"/>
    <lineage>
        <taxon>Archaea</taxon>
        <taxon>Methanobacteriati</taxon>
        <taxon>Methanobacteriota</taxon>
        <taxon>Stenosarchaea group</taxon>
        <taxon>Halobacteria</taxon>
        <taxon>Halobacteriales</taxon>
        <taxon>Haloferacaceae</taxon>
        <taxon>Halopenitus</taxon>
    </lineage>
</organism>
<dbReference type="Proteomes" id="UP000199215">
    <property type="component" value="Unassembled WGS sequence"/>
</dbReference>
<proteinExistence type="predicted"/>
<sequence>MVQTTEAKQVCRAASTLLFPELEFGVKPCGKYTREDFLEILSRIAFDQEFANT</sequence>
<name>A0A1H6K1C8_9EURY</name>
<dbReference type="EMBL" id="FNWU01000039">
    <property type="protein sequence ID" value="SEH68970.1"/>
    <property type="molecule type" value="Genomic_DNA"/>
</dbReference>
<feature type="non-terminal residue" evidence="1">
    <location>
        <position position="53"/>
    </location>
</feature>
<accession>A0A1H6K1C8</accession>
<evidence type="ECO:0000313" key="1">
    <source>
        <dbReference type="EMBL" id="SEH68970.1"/>
    </source>
</evidence>